<accession>A0A8S5LP24</accession>
<reference evidence="1" key="1">
    <citation type="journal article" date="2021" name="Proc. Natl. Acad. Sci. U.S.A.">
        <title>A Catalog of Tens of Thousands of Viruses from Human Metagenomes Reveals Hidden Associations with Chronic Diseases.</title>
        <authorList>
            <person name="Tisza M.J."/>
            <person name="Buck C.B."/>
        </authorList>
    </citation>
    <scope>NUCLEOTIDE SEQUENCE</scope>
    <source>
        <strain evidence="1">Ctl0E3</strain>
    </source>
</reference>
<proteinExistence type="predicted"/>
<sequence length="60" mass="7331">MERENVEKYLKENLKGVRVETKRMIMCGLEILEPVVFLELKDDSEIRFFRLNLNLEKWED</sequence>
<protein>
    <submittedName>
        <fullName evidence="1">Uncharacterized protein</fullName>
    </submittedName>
</protein>
<evidence type="ECO:0000313" key="1">
    <source>
        <dbReference type="EMBL" id="DAD71694.1"/>
    </source>
</evidence>
<organism evidence="1">
    <name type="scientific">Siphoviridae sp. ctl0E3</name>
    <dbReference type="NCBI Taxonomy" id="2827586"/>
    <lineage>
        <taxon>Viruses</taxon>
        <taxon>Duplodnaviria</taxon>
        <taxon>Heunggongvirae</taxon>
        <taxon>Uroviricota</taxon>
        <taxon>Caudoviricetes</taxon>
    </lineage>
</organism>
<name>A0A8S5LP24_9CAUD</name>
<dbReference type="EMBL" id="BK015885">
    <property type="protein sequence ID" value="DAD71694.1"/>
    <property type="molecule type" value="Genomic_DNA"/>
</dbReference>